<accession>A0A382V8B2</accession>
<evidence type="ECO:0000313" key="3">
    <source>
        <dbReference type="EMBL" id="SVD42724.1"/>
    </source>
</evidence>
<dbReference type="PANTHER" id="PTHR32114:SF2">
    <property type="entry name" value="ABC TRANSPORTER ABCH.3"/>
    <property type="match status" value="1"/>
</dbReference>
<feature type="non-terminal residue" evidence="3">
    <location>
        <position position="1"/>
    </location>
</feature>
<dbReference type="AlphaFoldDB" id="A0A382V8B2"/>
<dbReference type="PANTHER" id="PTHR32114">
    <property type="entry name" value="ABC TRANSPORTER ABCH.3"/>
    <property type="match status" value="1"/>
</dbReference>
<feature type="domain" description="Rad50/SbcC-type AAA" evidence="2">
    <location>
        <begin position="2"/>
        <end position="80"/>
    </location>
</feature>
<reference evidence="3" key="1">
    <citation type="submission" date="2018-05" db="EMBL/GenBank/DDBJ databases">
        <authorList>
            <person name="Lanie J.A."/>
            <person name="Ng W.-L."/>
            <person name="Kazmierczak K.M."/>
            <person name="Andrzejewski T.M."/>
            <person name="Davidsen T.M."/>
            <person name="Wayne K.J."/>
            <person name="Tettelin H."/>
            <person name="Glass J.I."/>
            <person name="Rusch D."/>
            <person name="Podicherti R."/>
            <person name="Tsui H.-C.T."/>
            <person name="Winkler M.E."/>
        </authorList>
    </citation>
    <scope>NUCLEOTIDE SEQUENCE</scope>
</reference>
<dbReference type="InterPro" id="IPR038729">
    <property type="entry name" value="Rad50/SbcC_AAA"/>
</dbReference>
<feature type="non-terminal residue" evidence="3">
    <location>
        <position position="127"/>
    </location>
</feature>
<name>A0A382V8B2_9ZZZZ</name>
<dbReference type="GO" id="GO:0016887">
    <property type="term" value="F:ATP hydrolysis activity"/>
    <property type="evidence" value="ECO:0007669"/>
    <property type="project" value="InterPro"/>
</dbReference>
<evidence type="ECO:0000259" key="2">
    <source>
        <dbReference type="Pfam" id="PF13476"/>
    </source>
</evidence>
<organism evidence="3">
    <name type="scientific">marine metagenome</name>
    <dbReference type="NCBI Taxonomy" id="408172"/>
    <lineage>
        <taxon>unclassified sequences</taxon>
        <taxon>metagenomes</taxon>
        <taxon>ecological metagenomes</taxon>
    </lineage>
</organism>
<sequence length="127" mass="13684">VAGDTGAGKTSVFDAMVFALYGRVPGARGTKGEGVARLRSDFASDSTTTSVMLEFEVHGTVWRVNRTPEQLRAKKRGDGFTTAPAKATLEKRSASGWREEASGTRSVDPRVVELLGLDHEQFSQVVL</sequence>
<feature type="region of interest" description="Disordered" evidence="1">
    <location>
        <begin position="72"/>
        <end position="106"/>
    </location>
</feature>
<feature type="compositionally biased region" description="Basic and acidic residues" evidence="1">
    <location>
        <begin position="88"/>
        <end position="106"/>
    </location>
</feature>
<dbReference type="EMBL" id="UINC01149947">
    <property type="protein sequence ID" value="SVD42724.1"/>
    <property type="molecule type" value="Genomic_DNA"/>
</dbReference>
<dbReference type="InterPro" id="IPR027417">
    <property type="entry name" value="P-loop_NTPase"/>
</dbReference>
<dbReference type="GO" id="GO:0006302">
    <property type="term" value="P:double-strand break repair"/>
    <property type="evidence" value="ECO:0007669"/>
    <property type="project" value="InterPro"/>
</dbReference>
<dbReference type="Gene3D" id="3.40.50.300">
    <property type="entry name" value="P-loop containing nucleotide triphosphate hydrolases"/>
    <property type="match status" value="1"/>
</dbReference>
<dbReference type="SUPFAM" id="SSF52540">
    <property type="entry name" value="P-loop containing nucleoside triphosphate hydrolases"/>
    <property type="match status" value="1"/>
</dbReference>
<gene>
    <name evidence="3" type="ORF">METZ01_LOCUS395578</name>
</gene>
<evidence type="ECO:0000256" key="1">
    <source>
        <dbReference type="SAM" id="MobiDB-lite"/>
    </source>
</evidence>
<proteinExistence type="predicted"/>
<protein>
    <recommendedName>
        <fullName evidence="2">Rad50/SbcC-type AAA domain-containing protein</fullName>
    </recommendedName>
</protein>
<dbReference type="Pfam" id="PF13476">
    <property type="entry name" value="AAA_23"/>
    <property type="match status" value="1"/>
</dbReference>